<dbReference type="Gene3D" id="2.60.120.10">
    <property type="entry name" value="Jelly Rolls"/>
    <property type="match status" value="1"/>
</dbReference>
<gene>
    <name evidence="2" type="ordered locus">BN140_2265</name>
</gene>
<protein>
    <submittedName>
        <fullName evidence="2">Cupin 2 domain-containing protein</fullName>
    </submittedName>
</protein>
<dbReference type="Proteomes" id="UP000009007">
    <property type="component" value="Chromosome I"/>
</dbReference>
<dbReference type="Pfam" id="PF07883">
    <property type="entry name" value="Cupin_2"/>
    <property type="match status" value="1"/>
</dbReference>
<dbReference type="PANTHER" id="PTHR37694:SF1">
    <property type="entry name" value="SLR8022 PROTEIN"/>
    <property type="match status" value="1"/>
</dbReference>
<dbReference type="SUPFAM" id="SSF51182">
    <property type="entry name" value="RmlC-like cupins"/>
    <property type="match status" value="1"/>
</dbReference>
<proteinExistence type="predicted"/>
<sequence length="128" mass="13972">MESSRIKEQDGVPMAKEKRAELQGKVLKLLDLVAYQDGTVASRMIINNRSGSITLFSFDEDEGLSEHTAPYDAVVTILDGECEVWIAGETHQMSAGETIIFPANVPHALSAITRFKMSLTMIRGSEGA</sequence>
<dbReference type="KEGG" id="mbg:BN140_2265"/>
<evidence type="ECO:0000313" key="3">
    <source>
        <dbReference type="Proteomes" id="UP000009007"/>
    </source>
</evidence>
<reference evidence="3" key="1">
    <citation type="journal article" date="2012" name="J. Bacteriol.">
        <title>Complete genome sequence of the hydrogenotrophic, methanogenic archaeon Methanoculleus bourgensis strain MS2T, isolated from a sewage sludge digester.</title>
        <authorList>
            <person name="Maus I."/>
            <person name="Wibberg D."/>
            <person name="Stantscheff R."/>
            <person name="Eikmeyer F.G."/>
            <person name="Seffner A."/>
            <person name="Boelter J."/>
            <person name="Szczepanowski R."/>
            <person name="Blom J."/>
            <person name="Jaenicke S."/>
            <person name="Konig H."/>
            <person name="Puhler A."/>
            <person name="Schluter A."/>
        </authorList>
    </citation>
    <scope>NUCLEOTIDE SEQUENCE [LARGE SCALE GENOMIC DNA]</scope>
    <source>
        <strain evidence="3">ATCC 43281 / DSM 3045 / OCM 15 / MS2</strain>
    </source>
</reference>
<feature type="domain" description="Cupin type-2" evidence="1">
    <location>
        <begin position="57"/>
        <end position="121"/>
    </location>
</feature>
<dbReference type="PATRIC" id="fig|1201294.9.peg.2521"/>
<accession>I7JAJ6</accession>
<dbReference type="InterPro" id="IPR014710">
    <property type="entry name" value="RmlC-like_jellyroll"/>
</dbReference>
<dbReference type="PANTHER" id="PTHR37694">
    <property type="entry name" value="SLR8022 PROTEIN"/>
    <property type="match status" value="1"/>
</dbReference>
<name>I7JAJ6_METBM</name>
<dbReference type="CDD" id="cd02230">
    <property type="entry name" value="cupin_HP0902-like"/>
    <property type="match status" value="1"/>
</dbReference>
<dbReference type="STRING" id="1201294.BN140_2265"/>
<dbReference type="HOGENOM" id="CLU_141446_2_0_2"/>
<evidence type="ECO:0000313" key="2">
    <source>
        <dbReference type="EMBL" id="CCJ37188.1"/>
    </source>
</evidence>
<evidence type="ECO:0000259" key="1">
    <source>
        <dbReference type="Pfam" id="PF07883"/>
    </source>
</evidence>
<organism evidence="2 3">
    <name type="scientific">Methanoculleus bourgensis (strain ATCC 43281 / DSM 3045 / OCM 15 / MS2)</name>
    <name type="common">Methanogenium bourgense</name>
    <dbReference type="NCBI Taxonomy" id="1201294"/>
    <lineage>
        <taxon>Archaea</taxon>
        <taxon>Methanobacteriati</taxon>
        <taxon>Methanobacteriota</taxon>
        <taxon>Stenosarchaea group</taxon>
        <taxon>Methanomicrobia</taxon>
        <taxon>Methanomicrobiales</taxon>
        <taxon>Methanomicrobiaceae</taxon>
        <taxon>Methanoculleus</taxon>
    </lineage>
</organism>
<dbReference type="InterPro" id="IPR013096">
    <property type="entry name" value="Cupin_2"/>
</dbReference>
<dbReference type="InterPro" id="IPR011051">
    <property type="entry name" value="RmlC_Cupin_sf"/>
</dbReference>
<keyword evidence="3" id="KW-1185">Reference proteome</keyword>
<dbReference type="EMBL" id="HE964772">
    <property type="protein sequence ID" value="CCJ37188.1"/>
    <property type="molecule type" value="Genomic_DNA"/>
</dbReference>
<dbReference type="AlphaFoldDB" id="I7JAJ6"/>